<dbReference type="Ensembl" id="ENSSPUT00000005092.1">
    <property type="protein sequence ID" value="ENSSPUP00000004791.1"/>
    <property type="gene ID" value="ENSSPUG00000003714.1"/>
</dbReference>
<reference evidence="7" key="1">
    <citation type="submission" date="2025-08" db="UniProtKB">
        <authorList>
            <consortium name="Ensembl"/>
        </authorList>
    </citation>
    <scope>IDENTIFICATION</scope>
</reference>
<feature type="domain" description="EGF-like" evidence="6">
    <location>
        <begin position="6"/>
        <end position="39"/>
    </location>
</feature>
<evidence type="ECO:0000313" key="7">
    <source>
        <dbReference type="Ensembl" id="ENSSPUP00000004791.1"/>
    </source>
</evidence>
<keyword evidence="5" id="KW-0245">EGF-like domain</keyword>
<feature type="disulfide bond" evidence="5">
    <location>
        <begin position="29"/>
        <end position="38"/>
    </location>
</feature>
<dbReference type="GO" id="GO:0016020">
    <property type="term" value="C:membrane"/>
    <property type="evidence" value="ECO:0007669"/>
    <property type="project" value="UniProtKB-SubCell"/>
</dbReference>
<keyword evidence="8" id="KW-1185">Reference proteome</keyword>
<organism evidence="7 8">
    <name type="scientific">Sphenodon punctatus</name>
    <name type="common">Tuatara</name>
    <name type="synonym">Hatteria punctata</name>
    <dbReference type="NCBI Taxonomy" id="8508"/>
    <lineage>
        <taxon>Eukaryota</taxon>
        <taxon>Metazoa</taxon>
        <taxon>Chordata</taxon>
        <taxon>Craniata</taxon>
        <taxon>Vertebrata</taxon>
        <taxon>Euteleostomi</taxon>
        <taxon>Lepidosauria</taxon>
        <taxon>Sphenodontia</taxon>
        <taxon>Sphenodontidae</taxon>
        <taxon>Sphenodon</taxon>
    </lineage>
</organism>
<dbReference type="PROSITE" id="PS01186">
    <property type="entry name" value="EGF_2"/>
    <property type="match status" value="3"/>
</dbReference>
<comment type="subcellular location">
    <subcellularLocation>
        <location evidence="1">Membrane</location>
    </subcellularLocation>
</comment>
<evidence type="ECO:0000256" key="4">
    <source>
        <dbReference type="ARBA" id="ARBA00023180"/>
    </source>
</evidence>
<comment type="caution">
    <text evidence="5">Lacks conserved residue(s) required for the propagation of feature annotation.</text>
</comment>
<dbReference type="Proteomes" id="UP000694392">
    <property type="component" value="Unplaced"/>
</dbReference>
<feature type="domain" description="EGF-like" evidence="6">
    <location>
        <begin position="164"/>
        <end position="203"/>
    </location>
</feature>
<name>A0A8D0L3G6_SPHPU</name>
<evidence type="ECO:0000256" key="3">
    <source>
        <dbReference type="ARBA" id="ARBA00023157"/>
    </source>
</evidence>
<dbReference type="Gene3D" id="2.10.25.10">
    <property type="entry name" value="Laminin"/>
    <property type="match status" value="3"/>
</dbReference>
<dbReference type="SUPFAM" id="SSF57196">
    <property type="entry name" value="EGF/Laminin"/>
    <property type="match status" value="2"/>
</dbReference>
<evidence type="ECO:0000259" key="6">
    <source>
        <dbReference type="PROSITE" id="PS50026"/>
    </source>
</evidence>
<dbReference type="AlphaFoldDB" id="A0A8D0L3G6"/>
<keyword evidence="2" id="KW-0472">Membrane</keyword>
<keyword evidence="4" id="KW-0325">Glycoprotein</keyword>
<dbReference type="PANTHER" id="PTHR24038:SF8">
    <property type="entry name" value="STABILIN-1"/>
    <property type="match status" value="1"/>
</dbReference>
<evidence type="ECO:0000313" key="8">
    <source>
        <dbReference type="Proteomes" id="UP000694392"/>
    </source>
</evidence>
<feature type="domain" description="EGF-like" evidence="6">
    <location>
        <begin position="80"/>
        <end position="119"/>
    </location>
</feature>
<accession>A0A8D0L3G6</accession>
<keyword evidence="3 5" id="KW-1015">Disulfide bond</keyword>
<evidence type="ECO:0000256" key="1">
    <source>
        <dbReference type="ARBA" id="ARBA00004370"/>
    </source>
</evidence>
<dbReference type="SMART" id="SM00181">
    <property type="entry name" value="EGF"/>
    <property type="match status" value="5"/>
</dbReference>
<proteinExistence type="predicted"/>
<dbReference type="InterPro" id="IPR000742">
    <property type="entry name" value="EGF"/>
</dbReference>
<evidence type="ECO:0000256" key="2">
    <source>
        <dbReference type="ARBA" id="ARBA00023136"/>
    </source>
</evidence>
<protein>
    <recommendedName>
        <fullName evidence="6">EGF-like domain-containing protein</fullName>
    </recommendedName>
</protein>
<dbReference type="PROSITE" id="PS00022">
    <property type="entry name" value="EGF_1"/>
    <property type="match status" value="1"/>
</dbReference>
<sequence length="228" mass="24058">MFLWVSIAVCNCQHGVCKHGVSGDGSCTCNGGYTGPKCDQELPHCSGITCGANSQCVVKNGVAVCDCMPGYQKSGAACRASNPCASSPCSSFADCKDLGLRKYECTCKGGYQGDGRICQPINPCVDNNGGCPVNSTLCRFRSPGQSSCICKPGMSGNPVAGCTSVNECRQYYCDRTSKCDTNPDGTVSCVCTDGEIGDGRSCYKNLMSEITEQNTRGRFLRKLKSANK</sequence>
<dbReference type="GeneTree" id="ENSGT00940000157928"/>
<reference evidence="7" key="2">
    <citation type="submission" date="2025-09" db="UniProtKB">
        <authorList>
            <consortium name="Ensembl"/>
        </authorList>
    </citation>
    <scope>IDENTIFICATION</scope>
</reference>
<dbReference type="OMA" id="CEARYKG"/>
<evidence type="ECO:0000256" key="5">
    <source>
        <dbReference type="PROSITE-ProRule" id="PRU00076"/>
    </source>
</evidence>
<dbReference type="PROSITE" id="PS50026">
    <property type="entry name" value="EGF_3"/>
    <property type="match status" value="3"/>
</dbReference>
<dbReference type="PANTHER" id="PTHR24038">
    <property type="entry name" value="STABILIN"/>
    <property type="match status" value="1"/>
</dbReference>